<dbReference type="InterPro" id="IPR036390">
    <property type="entry name" value="WH_DNA-bd_sf"/>
</dbReference>
<dbReference type="Pfam" id="PF21205">
    <property type="entry name" value="Rep3_C"/>
    <property type="match status" value="1"/>
</dbReference>
<reference evidence="4" key="1">
    <citation type="submission" date="2020-12" db="EMBL/GenBank/DDBJ databases">
        <authorList>
            <consortium name="Clinical and Environmental Microbiology Branch: Whole genome sequencing antimicrobial resistance pathogens in the healthcare setting"/>
        </authorList>
    </citation>
    <scope>NUCLEOTIDE SEQUENCE</scope>
    <source>
        <strain evidence="4">2018HL-00813</strain>
    </source>
</reference>
<dbReference type="GO" id="GO:0006270">
    <property type="term" value="P:DNA replication initiation"/>
    <property type="evidence" value="ECO:0007669"/>
    <property type="project" value="InterPro"/>
</dbReference>
<feature type="compositionally biased region" description="Polar residues" evidence="2">
    <location>
        <begin position="265"/>
        <end position="280"/>
    </location>
</feature>
<protein>
    <submittedName>
        <fullName evidence="4">Replication initiation protein</fullName>
    </submittedName>
</protein>
<feature type="region of interest" description="Disordered" evidence="2">
    <location>
        <begin position="250"/>
        <end position="292"/>
    </location>
</feature>
<dbReference type="EMBL" id="AAYLMQ010000073">
    <property type="protein sequence ID" value="EGY2379225.1"/>
    <property type="molecule type" value="Genomic_DNA"/>
</dbReference>
<dbReference type="InterPro" id="IPR000525">
    <property type="entry name" value="Initiator_Rep_WH1"/>
</dbReference>
<dbReference type="Gene3D" id="1.10.10.10">
    <property type="entry name" value="Winged helix-like DNA-binding domain superfamily/Winged helix DNA-binding domain"/>
    <property type="match status" value="2"/>
</dbReference>
<dbReference type="RefSeq" id="WP_000371694.1">
    <property type="nucleotide sequence ID" value="NZ_CACSGU010000031.1"/>
</dbReference>
<comment type="similarity">
    <text evidence="1">Belongs to the initiator RepB protein family.</text>
</comment>
<gene>
    <name evidence="4" type="ORF">JHZ39_003662</name>
</gene>
<feature type="domain" description="Initiator Rep protein WH1" evidence="3">
    <location>
        <begin position="13"/>
        <end position="166"/>
    </location>
</feature>
<evidence type="ECO:0000259" key="3">
    <source>
        <dbReference type="Pfam" id="PF01051"/>
    </source>
</evidence>
<dbReference type="GO" id="GO:0003887">
    <property type="term" value="F:DNA-directed DNA polymerase activity"/>
    <property type="evidence" value="ECO:0007669"/>
    <property type="project" value="InterPro"/>
</dbReference>
<dbReference type="SUPFAM" id="SSF46785">
    <property type="entry name" value="Winged helix' DNA-binding domain"/>
    <property type="match status" value="2"/>
</dbReference>
<evidence type="ECO:0000256" key="1">
    <source>
        <dbReference type="ARBA" id="ARBA00038283"/>
    </source>
</evidence>
<organism evidence="4">
    <name type="scientific">Acinetobacter baumannii</name>
    <dbReference type="NCBI Taxonomy" id="470"/>
    <lineage>
        <taxon>Bacteria</taxon>
        <taxon>Pseudomonadati</taxon>
        <taxon>Pseudomonadota</taxon>
        <taxon>Gammaproteobacteria</taxon>
        <taxon>Moraxellales</taxon>
        <taxon>Moraxellaceae</taxon>
        <taxon>Acinetobacter</taxon>
        <taxon>Acinetobacter calcoaceticus/baumannii complex</taxon>
    </lineage>
</organism>
<comment type="caution">
    <text evidence="4">The sequence shown here is derived from an EMBL/GenBank/DDBJ whole genome shotgun (WGS) entry which is preliminary data.</text>
</comment>
<name>A0A9P2LDJ3_ACIBA</name>
<proteinExistence type="inferred from homology"/>
<dbReference type="AlphaFoldDB" id="A0A9P2LDJ3"/>
<sequence length="376" mass="43056">MDQALITQDSSVIKQANKLIESVYRMDANEQKIILLAAKFVYDMEKKKEEFTTNTEIVITAAEYANEYGITRQTAFEVISKAKNTLYERSFEYDYKNPETGEVKPMSSRWIHSKGEMKAKSEISMFFAPAVIPLIYLVQQEFTLLDIKEIGRLKSKYAIRLYQILMKWRNADFQPKFEYQDLRAKLGVEDGDYTLMADFKKGVINVAVKQINQGTGFVGLKYSTVKKGNTITHFTFSYDKYDNKTINVTPINSQSATRPKKPKKANQQLTEQKAPNSANESDLGDDFSLTPPEPKALKKVKRHFEGGMTEPQAYMFAGKIVNKIKEGDTRFMYLSKLAQEGELDSSFSKRIAEDFLIGNLEPYQEALGYLGYKHHK</sequence>
<dbReference type="InterPro" id="IPR036388">
    <property type="entry name" value="WH-like_DNA-bd_sf"/>
</dbReference>
<accession>A0A9P2LDJ3</accession>
<evidence type="ECO:0000313" key="4">
    <source>
        <dbReference type="EMBL" id="EGY2379225.1"/>
    </source>
</evidence>
<dbReference type="Pfam" id="PF01051">
    <property type="entry name" value="Rep3_N"/>
    <property type="match status" value="1"/>
</dbReference>
<evidence type="ECO:0000256" key="2">
    <source>
        <dbReference type="SAM" id="MobiDB-lite"/>
    </source>
</evidence>